<accession>A0A4Q0PPA8</accession>
<feature type="domain" description="RNA polymerase sigma factor 70 region 4 type 2" evidence="6">
    <location>
        <begin position="117"/>
        <end position="169"/>
    </location>
</feature>
<dbReference type="RefSeq" id="WP_073097914.1">
    <property type="nucleotide sequence ID" value="NZ_JBALUR010000001.1"/>
</dbReference>
<dbReference type="SUPFAM" id="SSF88659">
    <property type="entry name" value="Sigma3 and sigma4 domains of RNA polymerase sigma factors"/>
    <property type="match status" value="1"/>
</dbReference>
<sequence length="193" mass="22895">MTNSELIELLQKGDEQSFTKLFEVLYQPMVAYLLQYVNKVADAEDIAQNTFIKLWEKKDDLNLTVSLKSYLYSIAYNMFIDNYRKEKKTQTYLDSLKQEALQSIIEEPEENFQKKMRLIEQTVNNLPKRCRIIFNMHKKQGYSHKEIAKELNISTKTVESQISIALKRIREVFKDKSDLFLFVLFYAYKTSSQ</sequence>
<dbReference type="CDD" id="cd06171">
    <property type="entry name" value="Sigma70_r4"/>
    <property type="match status" value="1"/>
</dbReference>
<proteinExistence type="inferred from homology"/>
<dbReference type="InterPro" id="IPR014327">
    <property type="entry name" value="RNA_pol_sigma70_bacteroid"/>
</dbReference>
<dbReference type="GO" id="GO:0003677">
    <property type="term" value="F:DNA binding"/>
    <property type="evidence" value="ECO:0007669"/>
    <property type="project" value="InterPro"/>
</dbReference>
<dbReference type="Gene3D" id="1.10.1740.10">
    <property type="match status" value="1"/>
</dbReference>
<dbReference type="SUPFAM" id="SSF88946">
    <property type="entry name" value="Sigma2 domain of RNA polymerase sigma factors"/>
    <property type="match status" value="1"/>
</dbReference>
<comment type="similarity">
    <text evidence="1">Belongs to the sigma-70 factor family. ECF subfamily.</text>
</comment>
<dbReference type="InterPro" id="IPR007627">
    <property type="entry name" value="RNA_pol_sigma70_r2"/>
</dbReference>
<dbReference type="Proteomes" id="UP000290608">
    <property type="component" value="Unassembled WGS sequence"/>
</dbReference>
<dbReference type="InterPro" id="IPR013249">
    <property type="entry name" value="RNA_pol_sigma70_r4_t2"/>
</dbReference>
<dbReference type="Pfam" id="PF08281">
    <property type="entry name" value="Sigma70_r4_2"/>
    <property type="match status" value="1"/>
</dbReference>
<dbReference type="Pfam" id="PF04542">
    <property type="entry name" value="Sigma70_r2"/>
    <property type="match status" value="1"/>
</dbReference>
<dbReference type="AlphaFoldDB" id="A0A4Q0PPA8"/>
<dbReference type="NCBIfam" id="TIGR02937">
    <property type="entry name" value="sigma70-ECF"/>
    <property type="match status" value="1"/>
</dbReference>
<dbReference type="Gene3D" id="1.10.10.10">
    <property type="entry name" value="Winged helix-like DNA-binding domain superfamily/Winged helix DNA-binding domain"/>
    <property type="match status" value="1"/>
</dbReference>
<dbReference type="PANTHER" id="PTHR43133:SF46">
    <property type="entry name" value="RNA POLYMERASE SIGMA-70 FACTOR ECF SUBFAMILY"/>
    <property type="match status" value="1"/>
</dbReference>
<evidence type="ECO:0000313" key="8">
    <source>
        <dbReference type="Proteomes" id="UP000290608"/>
    </source>
</evidence>
<evidence type="ECO:0000256" key="2">
    <source>
        <dbReference type="ARBA" id="ARBA00023015"/>
    </source>
</evidence>
<dbReference type="InterPro" id="IPR013325">
    <property type="entry name" value="RNA_pol_sigma_r2"/>
</dbReference>
<feature type="domain" description="RNA polymerase sigma-70 region 2" evidence="5">
    <location>
        <begin position="22"/>
        <end position="88"/>
    </location>
</feature>
<dbReference type="GO" id="GO:0016987">
    <property type="term" value="F:sigma factor activity"/>
    <property type="evidence" value="ECO:0007669"/>
    <property type="project" value="UniProtKB-KW"/>
</dbReference>
<keyword evidence="4" id="KW-0804">Transcription</keyword>
<dbReference type="GO" id="GO:0006352">
    <property type="term" value="P:DNA-templated transcription initiation"/>
    <property type="evidence" value="ECO:0007669"/>
    <property type="project" value="InterPro"/>
</dbReference>
<dbReference type="PANTHER" id="PTHR43133">
    <property type="entry name" value="RNA POLYMERASE ECF-TYPE SIGMA FACTO"/>
    <property type="match status" value="1"/>
</dbReference>
<evidence type="ECO:0000256" key="3">
    <source>
        <dbReference type="ARBA" id="ARBA00023082"/>
    </source>
</evidence>
<reference evidence="7 8" key="1">
    <citation type="submission" date="2018-07" db="EMBL/GenBank/DDBJ databases">
        <title>Leeuwenhoekiella genomics.</title>
        <authorList>
            <person name="Tahon G."/>
            <person name="Willems A."/>
        </authorList>
    </citation>
    <scope>NUCLEOTIDE SEQUENCE [LARGE SCALE GENOMIC DNA]</scope>
    <source>
        <strain evidence="7 8">LMG 1345</strain>
    </source>
</reference>
<dbReference type="STRING" id="1122159.SAMN02745246_01052"/>
<dbReference type="EMBL" id="QOVL01000004">
    <property type="protein sequence ID" value="RXG32301.1"/>
    <property type="molecule type" value="Genomic_DNA"/>
</dbReference>
<dbReference type="InterPro" id="IPR039425">
    <property type="entry name" value="RNA_pol_sigma-70-like"/>
</dbReference>
<evidence type="ECO:0000259" key="5">
    <source>
        <dbReference type="Pfam" id="PF04542"/>
    </source>
</evidence>
<dbReference type="InterPro" id="IPR013324">
    <property type="entry name" value="RNA_pol_sigma_r3/r4-like"/>
</dbReference>
<evidence type="ECO:0000256" key="4">
    <source>
        <dbReference type="ARBA" id="ARBA00023163"/>
    </source>
</evidence>
<name>A0A4Q0PPA8_9FLAO</name>
<dbReference type="NCBIfam" id="TIGR02985">
    <property type="entry name" value="Sig70_bacteroi1"/>
    <property type="match status" value="1"/>
</dbReference>
<protein>
    <submittedName>
        <fullName evidence="7">RNA polymerase sigma-70 factor (ECF subfamily)</fullName>
    </submittedName>
</protein>
<comment type="caution">
    <text evidence="7">The sequence shown here is derived from an EMBL/GenBank/DDBJ whole genome shotgun (WGS) entry which is preliminary data.</text>
</comment>
<dbReference type="InterPro" id="IPR014284">
    <property type="entry name" value="RNA_pol_sigma-70_dom"/>
</dbReference>
<keyword evidence="2" id="KW-0805">Transcription regulation</keyword>
<evidence type="ECO:0000313" key="7">
    <source>
        <dbReference type="EMBL" id="RXG32301.1"/>
    </source>
</evidence>
<dbReference type="InterPro" id="IPR036388">
    <property type="entry name" value="WH-like_DNA-bd_sf"/>
</dbReference>
<organism evidence="7 8">
    <name type="scientific">Leeuwenhoekiella marinoflava</name>
    <dbReference type="NCBI Taxonomy" id="988"/>
    <lineage>
        <taxon>Bacteria</taxon>
        <taxon>Pseudomonadati</taxon>
        <taxon>Bacteroidota</taxon>
        <taxon>Flavobacteriia</taxon>
        <taxon>Flavobacteriales</taxon>
        <taxon>Flavobacteriaceae</taxon>
        <taxon>Leeuwenhoekiella</taxon>
    </lineage>
</organism>
<evidence type="ECO:0000256" key="1">
    <source>
        <dbReference type="ARBA" id="ARBA00010641"/>
    </source>
</evidence>
<keyword evidence="3" id="KW-0731">Sigma factor</keyword>
<evidence type="ECO:0000259" key="6">
    <source>
        <dbReference type="Pfam" id="PF08281"/>
    </source>
</evidence>
<gene>
    <name evidence="7" type="ORF">DSL99_1107</name>
</gene>